<evidence type="ECO:0000313" key="3">
    <source>
        <dbReference type="Proteomes" id="UP000501568"/>
    </source>
</evidence>
<keyword evidence="1" id="KW-0472">Membrane</keyword>
<keyword evidence="1" id="KW-0812">Transmembrane</keyword>
<dbReference type="Proteomes" id="UP000501568">
    <property type="component" value="Chromosome"/>
</dbReference>
<dbReference type="KEGG" id="spzr:G5C33_00090"/>
<keyword evidence="1" id="KW-1133">Transmembrane helix</keyword>
<protein>
    <submittedName>
        <fullName evidence="2">DUF805 domain-containing protein</fullName>
    </submittedName>
</protein>
<sequence>MRLADVTARMTRTSFLRFSLMLAAASALALAGLARLDASPHISLRDIAATPWRALLPHVFAGLLAAWLAAARLHDMNRRGWGALLAFPLAAGLALPGIAAAPFGTIAAILWLTLLVSPATIGPNRFGPDPRGWQSQAQFDRQAELLAEQTKLAMLGRRGLRYYR</sequence>
<dbReference type="EMBL" id="CP049109">
    <property type="protein sequence ID" value="QIG78350.1"/>
    <property type="molecule type" value="Genomic_DNA"/>
</dbReference>
<organism evidence="2 3">
    <name type="scientific">Stakelama tenebrarum</name>
    <dbReference type="NCBI Taxonomy" id="2711215"/>
    <lineage>
        <taxon>Bacteria</taxon>
        <taxon>Pseudomonadati</taxon>
        <taxon>Pseudomonadota</taxon>
        <taxon>Alphaproteobacteria</taxon>
        <taxon>Sphingomonadales</taxon>
        <taxon>Sphingomonadaceae</taxon>
        <taxon>Stakelama</taxon>
    </lineage>
</organism>
<dbReference type="GO" id="GO:0016020">
    <property type="term" value="C:membrane"/>
    <property type="evidence" value="ECO:0007669"/>
    <property type="project" value="InterPro"/>
</dbReference>
<gene>
    <name evidence="2" type="ORF">G5C33_00090</name>
</gene>
<evidence type="ECO:0000256" key="1">
    <source>
        <dbReference type="SAM" id="Phobius"/>
    </source>
</evidence>
<feature type="transmembrane region" description="Helical" evidence="1">
    <location>
        <begin position="83"/>
        <end position="116"/>
    </location>
</feature>
<name>A0A6G6Y0B2_9SPHN</name>
<dbReference type="AlphaFoldDB" id="A0A6G6Y0B2"/>
<feature type="transmembrane region" description="Helical" evidence="1">
    <location>
        <begin position="54"/>
        <end position="71"/>
    </location>
</feature>
<keyword evidence="3" id="KW-1185">Reference proteome</keyword>
<evidence type="ECO:0000313" key="2">
    <source>
        <dbReference type="EMBL" id="QIG78350.1"/>
    </source>
</evidence>
<proteinExistence type="predicted"/>
<dbReference type="Pfam" id="PF05656">
    <property type="entry name" value="DUF805"/>
    <property type="match status" value="1"/>
</dbReference>
<reference evidence="2 3" key="1">
    <citation type="submission" date="2020-02" db="EMBL/GenBank/DDBJ databases">
        <authorList>
            <person name="Zheng R.K."/>
            <person name="Sun C.M."/>
        </authorList>
    </citation>
    <scope>NUCLEOTIDE SEQUENCE [LARGE SCALE GENOMIC DNA]</scope>
    <source>
        <strain evidence="3">zrk23</strain>
    </source>
</reference>
<dbReference type="RefSeq" id="WP_165325349.1">
    <property type="nucleotide sequence ID" value="NZ_CP049109.1"/>
</dbReference>
<accession>A0A6G6Y0B2</accession>
<dbReference type="InterPro" id="IPR008523">
    <property type="entry name" value="DUF805"/>
</dbReference>